<keyword evidence="9" id="KW-0812">Transmembrane</keyword>
<dbReference type="Proteomes" id="UP000287547">
    <property type="component" value="Unassembled WGS sequence"/>
</dbReference>
<evidence type="ECO:0000256" key="2">
    <source>
        <dbReference type="ARBA" id="ARBA00012438"/>
    </source>
</evidence>
<dbReference type="AlphaFoldDB" id="A0A428ZF23"/>
<proteinExistence type="predicted"/>
<sequence length="362" mass="38672">MTLVTILVGVCSVATGYGEYASGSLVALDIPIGIIACALVPLLFRWPVGSALVLAVLAAVSPTATPPSTIGTLQVASGRRFPIAVGVAAFGITAHAVRFIWHPMPGLSFTWWLVLVAVTHLGLLGWGALAQARRQVIESLRERAERAEAEQGRRVLEARAAERTRIAREMHDVLAHRLSLLATYAGALEYRPDLAPEKLSHAAGVIRSGVHQALNELRDVISVLRDTSSPENTDRPVPVLDDLPALVEESRAVGTPVDVQGDVTAVPGTTSRTAYRVLQEALTNARKHAPGQPVKIDINGTPGQNLTIEVTNPLCHRDAPAFPGTGTGLIGLTERVRLAGGRLDHQLTAREFRLQALLPWPA</sequence>
<evidence type="ECO:0000256" key="4">
    <source>
        <dbReference type="ARBA" id="ARBA00022679"/>
    </source>
</evidence>
<accession>A0A428ZF23</accession>
<reference evidence="11 12" key="1">
    <citation type="submission" date="2018-05" db="EMBL/GenBank/DDBJ databases">
        <title>Evolution of GPA BGCs.</title>
        <authorList>
            <person name="Waglechner N."/>
            <person name="Wright G.D."/>
        </authorList>
    </citation>
    <scope>NUCLEOTIDE SEQUENCE [LARGE SCALE GENOMIC DNA]</scope>
    <source>
        <strain evidence="11 12">A82846</strain>
    </source>
</reference>
<dbReference type="Gene3D" id="3.30.565.10">
    <property type="entry name" value="Histidine kinase-like ATPase, C-terminal domain"/>
    <property type="match status" value="1"/>
</dbReference>
<keyword evidence="4" id="KW-0808">Transferase</keyword>
<dbReference type="CDD" id="cd16917">
    <property type="entry name" value="HATPase_UhpB-NarQ-NarX-like"/>
    <property type="match status" value="1"/>
</dbReference>
<evidence type="ECO:0000256" key="3">
    <source>
        <dbReference type="ARBA" id="ARBA00022553"/>
    </source>
</evidence>
<organism evidence="11 12">
    <name type="scientific">Kibdelosporangium aridum</name>
    <dbReference type="NCBI Taxonomy" id="2030"/>
    <lineage>
        <taxon>Bacteria</taxon>
        <taxon>Bacillati</taxon>
        <taxon>Actinomycetota</taxon>
        <taxon>Actinomycetes</taxon>
        <taxon>Pseudonocardiales</taxon>
        <taxon>Pseudonocardiaceae</taxon>
        <taxon>Kibdelosporangium</taxon>
    </lineage>
</organism>
<keyword evidence="5" id="KW-0547">Nucleotide-binding</keyword>
<dbReference type="InterPro" id="IPR036890">
    <property type="entry name" value="HATPase_C_sf"/>
</dbReference>
<dbReference type="OrthoDB" id="227596at2"/>
<protein>
    <recommendedName>
        <fullName evidence="2">histidine kinase</fullName>
        <ecNumber evidence="2">2.7.13.3</ecNumber>
    </recommendedName>
</protein>
<dbReference type="GO" id="GO:0016020">
    <property type="term" value="C:membrane"/>
    <property type="evidence" value="ECO:0007669"/>
    <property type="project" value="InterPro"/>
</dbReference>
<comment type="caution">
    <text evidence="11">The sequence shown here is derived from an EMBL/GenBank/DDBJ whole genome shotgun (WGS) entry which is preliminary data.</text>
</comment>
<dbReference type="EC" id="2.7.13.3" evidence="2"/>
<dbReference type="GO" id="GO:0000155">
    <property type="term" value="F:phosphorelay sensor kinase activity"/>
    <property type="evidence" value="ECO:0007669"/>
    <property type="project" value="InterPro"/>
</dbReference>
<dbReference type="Pfam" id="PF07730">
    <property type="entry name" value="HisKA_3"/>
    <property type="match status" value="1"/>
</dbReference>
<evidence type="ECO:0000256" key="5">
    <source>
        <dbReference type="ARBA" id="ARBA00022741"/>
    </source>
</evidence>
<comment type="catalytic activity">
    <reaction evidence="1">
        <text>ATP + protein L-histidine = ADP + protein N-phospho-L-histidine.</text>
        <dbReference type="EC" id="2.7.13.3"/>
    </reaction>
</comment>
<keyword evidence="6 11" id="KW-0418">Kinase</keyword>
<keyword evidence="3" id="KW-0597">Phosphoprotein</keyword>
<dbReference type="InterPro" id="IPR050482">
    <property type="entry name" value="Sensor_HK_TwoCompSys"/>
</dbReference>
<evidence type="ECO:0000256" key="8">
    <source>
        <dbReference type="ARBA" id="ARBA00023012"/>
    </source>
</evidence>
<dbReference type="SUPFAM" id="SSF55874">
    <property type="entry name" value="ATPase domain of HSP90 chaperone/DNA topoisomerase II/histidine kinase"/>
    <property type="match status" value="1"/>
</dbReference>
<dbReference type="GO" id="GO:0046983">
    <property type="term" value="F:protein dimerization activity"/>
    <property type="evidence" value="ECO:0007669"/>
    <property type="project" value="InterPro"/>
</dbReference>
<feature type="domain" description="Signal transduction histidine kinase subgroup 3 dimerisation and phosphoacceptor" evidence="10">
    <location>
        <begin position="162"/>
        <end position="227"/>
    </location>
</feature>
<keyword evidence="9" id="KW-0472">Membrane</keyword>
<keyword evidence="9" id="KW-1133">Transmembrane helix</keyword>
<evidence type="ECO:0000256" key="7">
    <source>
        <dbReference type="ARBA" id="ARBA00022840"/>
    </source>
</evidence>
<dbReference type="PANTHER" id="PTHR24421">
    <property type="entry name" value="NITRATE/NITRITE SENSOR PROTEIN NARX-RELATED"/>
    <property type="match status" value="1"/>
</dbReference>
<keyword evidence="7" id="KW-0067">ATP-binding</keyword>
<dbReference type="EMBL" id="QHKI01000008">
    <property type="protein sequence ID" value="RSM86702.1"/>
    <property type="molecule type" value="Genomic_DNA"/>
</dbReference>
<name>A0A428ZF23_KIBAR</name>
<keyword evidence="8" id="KW-0902">Two-component regulatory system</keyword>
<dbReference type="PANTHER" id="PTHR24421:SF10">
    <property type="entry name" value="NITRATE_NITRITE SENSOR PROTEIN NARQ"/>
    <property type="match status" value="1"/>
</dbReference>
<evidence type="ECO:0000256" key="6">
    <source>
        <dbReference type="ARBA" id="ARBA00022777"/>
    </source>
</evidence>
<dbReference type="InterPro" id="IPR011712">
    <property type="entry name" value="Sig_transdc_His_kin_sub3_dim/P"/>
</dbReference>
<evidence type="ECO:0000313" key="12">
    <source>
        <dbReference type="Proteomes" id="UP000287547"/>
    </source>
</evidence>
<dbReference type="GO" id="GO:0005524">
    <property type="term" value="F:ATP binding"/>
    <property type="evidence" value="ECO:0007669"/>
    <property type="project" value="UniProtKB-KW"/>
</dbReference>
<evidence type="ECO:0000256" key="1">
    <source>
        <dbReference type="ARBA" id="ARBA00000085"/>
    </source>
</evidence>
<evidence type="ECO:0000313" key="11">
    <source>
        <dbReference type="EMBL" id="RSM86702.1"/>
    </source>
</evidence>
<feature type="transmembrane region" description="Helical" evidence="9">
    <location>
        <begin position="32"/>
        <end position="60"/>
    </location>
</feature>
<evidence type="ECO:0000259" key="10">
    <source>
        <dbReference type="Pfam" id="PF07730"/>
    </source>
</evidence>
<gene>
    <name evidence="11" type="ORF">DMH04_13340</name>
</gene>
<dbReference type="Gene3D" id="1.20.5.1930">
    <property type="match status" value="1"/>
</dbReference>
<feature type="transmembrane region" description="Helical" evidence="9">
    <location>
        <begin position="107"/>
        <end position="129"/>
    </location>
</feature>
<feature type="transmembrane region" description="Helical" evidence="9">
    <location>
        <begin position="81"/>
        <end position="101"/>
    </location>
</feature>
<evidence type="ECO:0000256" key="9">
    <source>
        <dbReference type="SAM" id="Phobius"/>
    </source>
</evidence>